<evidence type="ECO:0000313" key="2">
    <source>
        <dbReference type="EMBL" id="UYQ92838.1"/>
    </source>
</evidence>
<gene>
    <name evidence="2" type="ORF">MKQ68_22415</name>
</gene>
<evidence type="ECO:0000313" key="3">
    <source>
        <dbReference type="Proteomes" id="UP001162741"/>
    </source>
</evidence>
<reference evidence="2" key="1">
    <citation type="submission" date="2022-10" db="EMBL/GenBank/DDBJ databases">
        <title>Chitinophaga sp. nov., isolated from soil.</title>
        <authorList>
            <person name="Jeon C.O."/>
        </authorList>
    </citation>
    <scope>NUCLEOTIDE SEQUENCE</scope>
    <source>
        <strain evidence="2">R8</strain>
    </source>
</reference>
<protein>
    <submittedName>
        <fullName evidence="2">Type IV toxin-antitoxin system AbiEi family antitoxin</fullName>
    </submittedName>
</protein>
<evidence type="ECO:0000259" key="1">
    <source>
        <dbReference type="Pfam" id="PF17194"/>
    </source>
</evidence>
<dbReference type="Proteomes" id="UP001162741">
    <property type="component" value="Chromosome"/>
</dbReference>
<proteinExistence type="predicted"/>
<dbReference type="EMBL" id="CP107006">
    <property type="protein sequence ID" value="UYQ92838.1"/>
    <property type="molecule type" value="Genomic_DNA"/>
</dbReference>
<dbReference type="RefSeq" id="WP_264281028.1">
    <property type="nucleotide sequence ID" value="NZ_CP107006.1"/>
</dbReference>
<accession>A0ABY6IZJ5</accession>
<sequence>MSAEKTTKINRLLTSQPFGIVLQSDWLTEQGYNSDLQKRYRKGNWLKSIGTGAMIRTGDKVGYEGAIYALQTQSTLTVHPGGRTALFFLGKAHYLELSAKKAVLFGNKGERLPAWFQKHDWGIALDYYPTSFLPPDIGMVEVELKNFSINVSGAVRAFMECLYLAPEKQELMECFELMEGLNNLRPNQVQDLLEKCESVKVKRLFLYLAEKAGHEWFQYLVLRKVDLGHGKRSIVKNGVYVDKYKITVPKELEEHGKRSI</sequence>
<dbReference type="Pfam" id="PF17194">
    <property type="entry name" value="AbiEi_3_N"/>
    <property type="match status" value="1"/>
</dbReference>
<dbReference type="Pfam" id="PF11459">
    <property type="entry name" value="AbiEi_3"/>
    <property type="match status" value="1"/>
</dbReference>
<name>A0ABY6IZJ5_9BACT</name>
<feature type="domain" description="Transcriptional regulator AbiEi antitoxin N-terminal" evidence="1">
    <location>
        <begin position="6"/>
        <end position="97"/>
    </location>
</feature>
<dbReference type="InterPro" id="IPR033455">
    <property type="entry name" value="AbiEi_3_N"/>
</dbReference>
<organism evidence="2 3">
    <name type="scientific">Chitinophaga horti</name>
    <dbReference type="NCBI Taxonomy" id="2920382"/>
    <lineage>
        <taxon>Bacteria</taxon>
        <taxon>Pseudomonadati</taxon>
        <taxon>Bacteroidota</taxon>
        <taxon>Chitinophagia</taxon>
        <taxon>Chitinophagales</taxon>
        <taxon>Chitinophagaceae</taxon>
        <taxon>Chitinophaga</taxon>
    </lineage>
</organism>
<keyword evidence="3" id="KW-1185">Reference proteome</keyword>
<dbReference type="InterPro" id="IPR021561">
    <property type="entry name" value="AbiEi_3"/>
</dbReference>